<reference evidence="1 2" key="1">
    <citation type="journal article" date="2020" name="ISME J.">
        <title>Comparative genomics reveals insights into cyanobacterial evolution and habitat adaptation.</title>
        <authorList>
            <person name="Chen M.Y."/>
            <person name="Teng W.K."/>
            <person name="Zhao L."/>
            <person name="Hu C.X."/>
            <person name="Zhou Y.K."/>
            <person name="Han B.P."/>
            <person name="Song L.R."/>
            <person name="Shu W.S."/>
        </authorList>
    </citation>
    <scope>NUCLEOTIDE SEQUENCE [LARGE SCALE GENOMIC DNA]</scope>
    <source>
        <strain evidence="1 2">FACHB-391</strain>
    </source>
</reference>
<dbReference type="EMBL" id="JACJTE010000109">
    <property type="protein sequence ID" value="MBD2565760.1"/>
    <property type="molecule type" value="Genomic_DNA"/>
</dbReference>
<accession>A0ABR8F6G2</accession>
<protein>
    <submittedName>
        <fullName evidence="1">Uncharacterized protein</fullName>
    </submittedName>
</protein>
<proteinExistence type="predicted"/>
<evidence type="ECO:0000313" key="1">
    <source>
        <dbReference type="EMBL" id="MBD2565760.1"/>
    </source>
</evidence>
<sequence length="46" mass="5598">MQQYSSDRNYWSSEKWRVNNPDFSQTLKKAGTKTAKMYIRQVFQHL</sequence>
<organism evidence="1 2">
    <name type="scientific">Nostoc linckia FACHB-391</name>
    <dbReference type="NCBI Taxonomy" id="2692906"/>
    <lineage>
        <taxon>Bacteria</taxon>
        <taxon>Bacillati</taxon>
        <taxon>Cyanobacteriota</taxon>
        <taxon>Cyanophyceae</taxon>
        <taxon>Nostocales</taxon>
        <taxon>Nostocaceae</taxon>
        <taxon>Nostoc</taxon>
    </lineage>
</organism>
<name>A0ABR8F6G2_NOSLI</name>
<comment type="caution">
    <text evidence="1">The sequence shown here is derived from an EMBL/GenBank/DDBJ whole genome shotgun (WGS) entry which is preliminary data.</text>
</comment>
<dbReference type="RefSeq" id="WP_190901197.1">
    <property type="nucleotide sequence ID" value="NZ_JACJTE010000109.1"/>
</dbReference>
<gene>
    <name evidence="1" type="ORF">H6G95_35425</name>
</gene>
<evidence type="ECO:0000313" key="2">
    <source>
        <dbReference type="Proteomes" id="UP000604661"/>
    </source>
</evidence>
<dbReference type="Proteomes" id="UP000604661">
    <property type="component" value="Unassembled WGS sequence"/>
</dbReference>
<keyword evidence="2" id="KW-1185">Reference proteome</keyword>